<organism evidence="1 2">
    <name type="scientific">Tanacetum coccineum</name>
    <dbReference type="NCBI Taxonomy" id="301880"/>
    <lineage>
        <taxon>Eukaryota</taxon>
        <taxon>Viridiplantae</taxon>
        <taxon>Streptophyta</taxon>
        <taxon>Embryophyta</taxon>
        <taxon>Tracheophyta</taxon>
        <taxon>Spermatophyta</taxon>
        <taxon>Magnoliopsida</taxon>
        <taxon>eudicotyledons</taxon>
        <taxon>Gunneridae</taxon>
        <taxon>Pentapetalae</taxon>
        <taxon>asterids</taxon>
        <taxon>campanulids</taxon>
        <taxon>Asterales</taxon>
        <taxon>Asteraceae</taxon>
        <taxon>Asteroideae</taxon>
        <taxon>Anthemideae</taxon>
        <taxon>Anthemidinae</taxon>
        <taxon>Tanacetum</taxon>
    </lineage>
</organism>
<evidence type="ECO:0000313" key="2">
    <source>
        <dbReference type="Proteomes" id="UP001151760"/>
    </source>
</evidence>
<dbReference type="Proteomes" id="UP001151760">
    <property type="component" value="Unassembled WGS sequence"/>
</dbReference>
<keyword evidence="2" id="KW-1185">Reference proteome</keyword>
<reference evidence="1" key="2">
    <citation type="submission" date="2022-01" db="EMBL/GenBank/DDBJ databases">
        <authorList>
            <person name="Yamashiro T."/>
            <person name="Shiraishi A."/>
            <person name="Satake H."/>
            <person name="Nakayama K."/>
        </authorList>
    </citation>
    <scope>NUCLEOTIDE SEQUENCE</scope>
</reference>
<protein>
    <submittedName>
        <fullName evidence="1">Uncharacterized protein</fullName>
    </submittedName>
</protein>
<name>A0ABQ5GNI4_9ASTR</name>
<accession>A0ABQ5GNI4</accession>
<evidence type="ECO:0000313" key="1">
    <source>
        <dbReference type="EMBL" id="GJT77005.1"/>
    </source>
</evidence>
<dbReference type="EMBL" id="BQNB010018673">
    <property type="protein sequence ID" value="GJT77005.1"/>
    <property type="molecule type" value="Genomic_DNA"/>
</dbReference>
<sequence length="141" mass="16364">MGGLMPLRMILRQPSEAFHARERTHRKAHGFRLTYRKEGGREFYFMDPIMSSVSKGKMRTAEWMRLMLKVSWYNREADKTYNNHGDICNTSDDYSNEMDDFNLVVLAGCCKSVEIRLELSTASIHQADGQSERMISEFGKI</sequence>
<proteinExistence type="predicted"/>
<comment type="caution">
    <text evidence="1">The sequence shown here is derived from an EMBL/GenBank/DDBJ whole genome shotgun (WGS) entry which is preliminary data.</text>
</comment>
<gene>
    <name evidence="1" type="ORF">Tco_1043730</name>
</gene>
<reference evidence="1" key="1">
    <citation type="journal article" date="2022" name="Int. J. Mol. Sci.">
        <title>Draft Genome of Tanacetum Coccineum: Genomic Comparison of Closely Related Tanacetum-Family Plants.</title>
        <authorList>
            <person name="Yamashiro T."/>
            <person name="Shiraishi A."/>
            <person name="Nakayama K."/>
            <person name="Satake H."/>
        </authorList>
    </citation>
    <scope>NUCLEOTIDE SEQUENCE</scope>
</reference>